<evidence type="ECO:0000313" key="7">
    <source>
        <dbReference type="EMBL" id="RIY33723.1"/>
    </source>
</evidence>
<accession>A0A3A1Y642</accession>
<evidence type="ECO:0000256" key="2">
    <source>
        <dbReference type="ARBA" id="ARBA00007365"/>
    </source>
</evidence>
<protein>
    <recommendedName>
        <fullName evidence="5">Peptidyl-prolyl cis-trans isomerase</fullName>
        <shortName evidence="5">PPIase</shortName>
        <ecNumber evidence="5">5.2.1.8</ecNumber>
    </recommendedName>
</protein>
<dbReference type="GO" id="GO:0003755">
    <property type="term" value="F:peptidyl-prolyl cis-trans isomerase activity"/>
    <property type="evidence" value="ECO:0007669"/>
    <property type="project" value="UniProtKB-UniRule"/>
</dbReference>
<dbReference type="InterPro" id="IPR024936">
    <property type="entry name" value="Cyclophilin-type_PPIase"/>
</dbReference>
<dbReference type="RefSeq" id="WP_119524670.1">
    <property type="nucleotide sequence ID" value="NZ_NRHC01000026.1"/>
</dbReference>
<reference evidence="7 8" key="1">
    <citation type="submission" date="2017-08" db="EMBL/GenBank/DDBJ databases">
        <title>Reclassification of Bisgaard taxon 37 and 44.</title>
        <authorList>
            <person name="Christensen H."/>
        </authorList>
    </citation>
    <scope>NUCLEOTIDE SEQUENCE [LARGE SCALE GENOMIC DNA]</scope>
    <source>
        <strain evidence="7 8">B96_3</strain>
    </source>
</reference>
<dbReference type="EC" id="5.2.1.8" evidence="5"/>
<name>A0A3A1Y642_9GAMM</name>
<dbReference type="Gene3D" id="2.40.100.10">
    <property type="entry name" value="Cyclophilin-like"/>
    <property type="match status" value="1"/>
</dbReference>
<dbReference type="SUPFAM" id="SSF50891">
    <property type="entry name" value="Cyclophilin-like"/>
    <property type="match status" value="1"/>
</dbReference>
<dbReference type="InterPro" id="IPR044665">
    <property type="entry name" value="E_coli_cyclophilin_A-like"/>
</dbReference>
<evidence type="ECO:0000256" key="4">
    <source>
        <dbReference type="ARBA" id="ARBA00023235"/>
    </source>
</evidence>
<comment type="catalytic activity">
    <reaction evidence="5">
        <text>[protein]-peptidylproline (omega=180) = [protein]-peptidylproline (omega=0)</text>
        <dbReference type="Rhea" id="RHEA:16237"/>
        <dbReference type="Rhea" id="RHEA-COMP:10747"/>
        <dbReference type="Rhea" id="RHEA-COMP:10748"/>
        <dbReference type="ChEBI" id="CHEBI:83833"/>
        <dbReference type="ChEBI" id="CHEBI:83834"/>
        <dbReference type="EC" id="5.2.1.8"/>
    </reaction>
</comment>
<keyword evidence="8" id="KW-1185">Reference proteome</keyword>
<gene>
    <name evidence="7" type="ORF">CKF54_02280</name>
</gene>
<comment type="caution">
    <text evidence="7">The sequence shown here is derived from an EMBL/GenBank/DDBJ whole genome shotgun (WGS) entry which is preliminary data.</text>
</comment>
<dbReference type="Pfam" id="PF00160">
    <property type="entry name" value="Pro_isomerase"/>
    <property type="match status" value="1"/>
</dbReference>
<dbReference type="AlphaFoldDB" id="A0A3A1Y642"/>
<keyword evidence="3 5" id="KW-0697">Rotamase</keyword>
<evidence type="ECO:0000256" key="1">
    <source>
        <dbReference type="ARBA" id="ARBA00002388"/>
    </source>
</evidence>
<dbReference type="InterPro" id="IPR029000">
    <property type="entry name" value="Cyclophilin-like_dom_sf"/>
</dbReference>
<dbReference type="PIRSF" id="PIRSF001467">
    <property type="entry name" value="Peptidylpro_ismrse"/>
    <property type="match status" value="1"/>
</dbReference>
<dbReference type="InterPro" id="IPR020892">
    <property type="entry name" value="Cyclophilin-type_PPIase_CS"/>
</dbReference>
<dbReference type="Proteomes" id="UP000265691">
    <property type="component" value="Unassembled WGS sequence"/>
</dbReference>
<proteinExistence type="inferred from homology"/>
<evidence type="ECO:0000259" key="6">
    <source>
        <dbReference type="PROSITE" id="PS50072"/>
    </source>
</evidence>
<organism evidence="7 8">
    <name type="scientific">Psittacicella hinzii</name>
    <dbReference type="NCBI Taxonomy" id="2028575"/>
    <lineage>
        <taxon>Bacteria</taxon>
        <taxon>Pseudomonadati</taxon>
        <taxon>Pseudomonadota</taxon>
        <taxon>Gammaproteobacteria</taxon>
        <taxon>Pasteurellales</taxon>
        <taxon>Psittacicellaceae</taxon>
        <taxon>Psittacicella</taxon>
    </lineage>
</organism>
<feature type="domain" description="PPIase cyclophilin-type" evidence="6">
    <location>
        <begin position="14"/>
        <end position="167"/>
    </location>
</feature>
<keyword evidence="4 5" id="KW-0413">Isomerase</keyword>
<dbReference type="PROSITE" id="PS50072">
    <property type="entry name" value="CSA_PPIASE_2"/>
    <property type="match status" value="1"/>
</dbReference>
<dbReference type="OrthoDB" id="9807797at2"/>
<dbReference type="InterPro" id="IPR002130">
    <property type="entry name" value="Cyclophilin-type_PPIase_dom"/>
</dbReference>
<dbReference type="PANTHER" id="PTHR43246">
    <property type="entry name" value="PEPTIDYL-PROLYL CIS-TRANS ISOMERASE CYP38, CHLOROPLASTIC"/>
    <property type="match status" value="1"/>
</dbReference>
<evidence type="ECO:0000256" key="5">
    <source>
        <dbReference type="RuleBase" id="RU363019"/>
    </source>
</evidence>
<dbReference type="EMBL" id="NRHC01000026">
    <property type="protein sequence ID" value="RIY33723.1"/>
    <property type="molecule type" value="Genomic_DNA"/>
</dbReference>
<evidence type="ECO:0000256" key="3">
    <source>
        <dbReference type="ARBA" id="ARBA00023110"/>
    </source>
</evidence>
<comment type="function">
    <text evidence="1 5">PPIases accelerate the folding of proteins. It catalyzes the cis-trans isomerization of proline imidic peptide bonds in oligopeptides.</text>
</comment>
<dbReference type="GO" id="GO:0006457">
    <property type="term" value="P:protein folding"/>
    <property type="evidence" value="ECO:0007669"/>
    <property type="project" value="InterPro"/>
</dbReference>
<sequence>MTENPRVLLKTNFGDLEVELFEELAPITVANFLRYVDEGFYDNVLFHRLVKNFVIQGGGYDLDFNHKDGFAPIVNESTNGLSNVPYTLSMARTSAPNSATSQFFINLVDNSAHLDAKVTESGEVQSWGYAVFGRLTSGFKELEAIAGKKVREMDIPVENLFIESAKRIN</sequence>
<evidence type="ECO:0000313" key="8">
    <source>
        <dbReference type="Proteomes" id="UP000265691"/>
    </source>
</evidence>
<comment type="similarity">
    <text evidence="2 5">Belongs to the cyclophilin-type PPIase family.</text>
</comment>
<dbReference type="PRINTS" id="PR00153">
    <property type="entry name" value="CSAPPISMRASE"/>
</dbReference>
<dbReference type="PROSITE" id="PS00170">
    <property type="entry name" value="CSA_PPIASE_1"/>
    <property type="match status" value="1"/>
</dbReference>